<feature type="transmembrane region" description="Helical" evidence="6">
    <location>
        <begin position="140"/>
        <end position="158"/>
    </location>
</feature>
<dbReference type="CDD" id="cd00419">
    <property type="entry name" value="Ferrochelatase_C"/>
    <property type="match status" value="1"/>
</dbReference>
<feature type="transmembrane region" description="Helical" evidence="6">
    <location>
        <begin position="12"/>
        <end position="28"/>
    </location>
</feature>
<dbReference type="AlphaFoldDB" id="A0A3B1DZ96"/>
<dbReference type="PANTHER" id="PTHR11108">
    <property type="entry name" value="FERROCHELATASE"/>
    <property type="match status" value="1"/>
</dbReference>
<feature type="transmembrane region" description="Helical" evidence="6">
    <location>
        <begin position="62"/>
        <end position="83"/>
    </location>
</feature>
<dbReference type="InterPro" id="IPR033659">
    <property type="entry name" value="Ferrochelatase_N"/>
</dbReference>
<dbReference type="InterPro" id="IPR033644">
    <property type="entry name" value="Ferrochelatase_C"/>
</dbReference>
<evidence type="ECO:0000256" key="2">
    <source>
        <dbReference type="ARBA" id="ARBA00023004"/>
    </source>
</evidence>
<keyword evidence="3" id="KW-0350">Heme biosynthesis</keyword>
<dbReference type="GO" id="GO:0006783">
    <property type="term" value="P:heme biosynthetic process"/>
    <property type="evidence" value="ECO:0007669"/>
    <property type="project" value="UniProtKB-KW"/>
</dbReference>
<evidence type="ECO:0000256" key="1">
    <source>
        <dbReference type="ARBA" id="ARBA00004744"/>
    </source>
</evidence>
<dbReference type="UniPathway" id="UPA00252"/>
<dbReference type="InterPro" id="IPR019772">
    <property type="entry name" value="Ferrochelatase_AS"/>
</dbReference>
<dbReference type="NCBIfam" id="TIGR00109">
    <property type="entry name" value="hemH"/>
    <property type="match status" value="1"/>
</dbReference>
<sequence>MFIEFFQQHPYVTLSVAAFLVNLPLGYIREQYPRFSLMWFFWIHASIPLIIYLRITLGTSKLFIPISIFIAILGQVISSRLYIRNRSKEKMDSLNQIPNLSKRSKVNSSEVMVVLLNMGGPKTSVDIPDFQKRLFSDRQLIRFPMGFLFQGLFAQLLVKLRGKAAAKRYQLIGGGSPIFESTGNQTEALREELKRRNCGADVTFSFNYSEPLPEKTIEIAKQAGKKYIFPLSLYPHYSKATTGSNIHYLKKAAQKTYPEIQFLKTPSYHLHDGYIQAFVDRIYEQIKNDESLDDFYIIFSAHSLPLYFLKEGDIYPFQISQTVAKMVGQLNRKNNWIISYQSAVGPLEWIKPATEAVIKALAREGFKKIL</sequence>
<dbReference type="GO" id="GO:0005739">
    <property type="term" value="C:mitochondrion"/>
    <property type="evidence" value="ECO:0007669"/>
    <property type="project" value="TreeGrafter"/>
</dbReference>
<evidence type="ECO:0000256" key="3">
    <source>
        <dbReference type="ARBA" id="ARBA00023133"/>
    </source>
</evidence>
<dbReference type="GO" id="GO:0004325">
    <property type="term" value="F:ferrochelatase activity"/>
    <property type="evidence" value="ECO:0007669"/>
    <property type="project" value="InterPro"/>
</dbReference>
<evidence type="ECO:0000256" key="5">
    <source>
        <dbReference type="ARBA" id="ARBA00023244"/>
    </source>
</evidence>
<evidence type="ECO:0000256" key="6">
    <source>
        <dbReference type="SAM" id="Phobius"/>
    </source>
</evidence>
<dbReference type="InterPro" id="IPR001015">
    <property type="entry name" value="Ferrochelatase"/>
</dbReference>
<dbReference type="PANTHER" id="PTHR11108:SF1">
    <property type="entry name" value="FERROCHELATASE, MITOCHONDRIAL"/>
    <property type="match status" value="1"/>
</dbReference>
<proteinExistence type="predicted"/>
<keyword evidence="6" id="KW-1133">Transmembrane helix</keyword>
<keyword evidence="6" id="KW-0812">Transmembrane</keyword>
<keyword evidence="6" id="KW-0472">Membrane</keyword>
<comment type="pathway">
    <text evidence="1">Porphyrin-containing compound metabolism; protoheme biosynthesis.</text>
</comment>
<dbReference type="PROSITE" id="PS00534">
    <property type="entry name" value="FERROCHELATASE"/>
    <property type="match status" value="1"/>
</dbReference>
<evidence type="ECO:0000256" key="4">
    <source>
        <dbReference type="ARBA" id="ARBA00023239"/>
    </source>
</evidence>
<dbReference type="Pfam" id="PF00762">
    <property type="entry name" value="Ferrochelatase"/>
    <property type="match status" value="1"/>
</dbReference>
<keyword evidence="2" id="KW-0408">Iron</keyword>
<gene>
    <name evidence="7" type="ORF">MNBD_UNCLBAC01-879</name>
</gene>
<dbReference type="CDD" id="cd03411">
    <property type="entry name" value="Ferrochelatase_N"/>
    <property type="match status" value="1"/>
</dbReference>
<keyword evidence="4 7" id="KW-0456">Lyase</keyword>
<name>A0A3B1DZ96_9ZZZZ</name>
<protein>
    <submittedName>
        <fullName evidence="7">Ferrochelatase, protoheme ferro-lyase</fullName>
        <ecNumber evidence="7">4.99.1.1</ecNumber>
    </submittedName>
</protein>
<reference evidence="7" key="1">
    <citation type="submission" date="2018-06" db="EMBL/GenBank/DDBJ databases">
        <authorList>
            <person name="Zhirakovskaya E."/>
        </authorList>
    </citation>
    <scope>NUCLEOTIDE SEQUENCE</scope>
</reference>
<dbReference type="EMBL" id="UOGJ01000141">
    <property type="protein sequence ID" value="VAX37875.1"/>
    <property type="molecule type" value="Genomic_DNA"/>
</dbReference>
<keyword evidence="5" id="KW-0627">Porphyrin biosynthesis</keyword>
<organism evidence="7">
    <name type="scientific">hydrothermal vent metagenome</name>
    <dbReference type="NCBI Taxonomy" id="652676"/>
    <lineage>
        <taxon>unclassified sequences</taxon>
        <taxon>metagenomes</taxon>
        <taxon>ecological metagenomes</taxon>
    </lineage>
</organism>
<dbReference type="EC" id="4.99.1.1" evidence="7"/>
<dbReference type="SUPFAM" id="SSF53800">
    <property type="entry name" value="Chelatase"/>
    <property type="match status" value="1"/>
</dbReference>
<feature type="non-terminal residue" evidence="7">
    <location>
        <position position="370"/>
    </location>
</feature>
<feature type="transmembrane region" description="Helical" evidence="6">
    <location>
        <begin position="35"/>
        <end position="56"/>
    </location>
</feature>
<dbReference type="Gene3D" id="3.40.50.1400">
    <property type="match status" value="2"/>
</dbReference>
<accession>A0A3B1DZ96</accession>
<evidence type="ECO:0000313" key="7">
    <source>
        <dbReference type="EMBL" id="VAX37875.1"/>
    </source>
</evidence>